<dbReference type="Pfam" id="PF14144">
    <property type="entry name" value="DOG1"/>
    <property type="match status" value="1"/>
</dbReference>
<accession>A0AAD5ZL17</accession>
<proteinExistence type="predicted"/>
<dbReference type="PROSITE" id="PS51806">
    <property type="entry name" value="DOG1"/>
    <property type="match status" value="1"/>
</dbReference>
<gene>
    <name evidence="3" type="ORF">LUZ61_003562</name>
</gene>
<dbReference type="PANTHER" id="PTHR46354">
    <property type="entry name" value="DOG1 DOMAIN-CONTAINING PROTEIN"/>
    <property type="match status" value="1"/>
</dbReference>
<name>A0AAD5ZL17_9POAL</name>
<protein>
    <recommendedName>
        <fullName evidence="2">DOG1 domain-containing protein</fullName>
    </recommendedName>
</protein>
<dbReference type="Proteomes" id="UP001210211">
    <property type="component" value="Unassembled WGS sequence"/>
</dbReference>
<feature type="region of interest" description="Disordered" evidence="1">
    <location>
        <begin position="1"/>
        <end position="35"/>
    </location>
</feature>
<dbReference type="InterPro" id="IPR051886">
    <property type="entry name" value="Seed_Dev/Stress_Resp_Reg"/>
</dbReference>
<dbReference type="AlphaFoldDB" id="A0AAD5ZL17"/>
<dbReference type="GO" id="GO:0043565">
    <property type="term" value="F:sequence-specific DNA binding"/>
    <property type="evidence" value="ECO:0007669"/>
    <property type="project" value="InterPro"/>
</dbReference>
<organism evidence="3 4">
    <name type="scientific">Rhynchospora tenuis</name>
    <dbReference type="NCBI Taxonomy" id="198213"/>
    <lineage>
        <taxon>Eukaryota</taxon>
        <taxon>Viridiplantae</taxon>
        <taxon>Streptophyta</taxon>
        <taxon>Embryophyta</taxon>
        <taxon>Tracheophyta</taxon>
        <taxon>Spermatophyta</taxon>
        <taxon>Magnoliopsida</taxon>
        <taxon>Liliopsida</taxon>
        <taxon>Poales</taxon>
        <taxon>Cyperaceae</taxon>
        <taxon>Cyperoideae</taxon>
        <taxon>Rhynchosporeae</taxon>
        <taxon>Rhynchospora</taxon>
    </lineage>
</organism>
<feature type="compositionally biased region" description="Low complexity" evidence="1">
    <location>
        <begin position="10"/>
        <end position="22"/>
    </location>
</feature>
<keyword evidence="4" id="KW-1185">Reference proteome</keyword>
<evidence type="ECO:0000259" key="2">
    <source>
        <dbReference type="PROSITE" id="PS51806"/>
    </source>
</evidence>
<feature type="domain" description="DOG1" evidence="2">
    <location>
        <begin position="40"/>
        <end position="272"/>
    </location>
</feature>
<evidence type="ECO:0000313" key="3">
    <source>
        <dbReference type="EMBL" id="KAJ3699857.1"/>
    </source>
</evidence>
<dbReference type="PANTHER" id="PTHR46354:SF4">
    <property type="entry name" value="PROTEIN DOG1-LIKE 3"/>
    <property type="match status" value="1"/>
</dbReference>
<dbReference type="InterPro" id="IPR025422">
    <property type="entry name" value="TGA_domain"/>
</dbReference>
<evidence type="ECO:0000256" key="1">
    <source>
        <dbReference type="SAM" id="MobiDB-lite"/>
    </source>
</evidence>
<evidence type="ECO:0000313" key="4">
    <source>
        <dbReference type="Proteomes" id="UP001210211"/>
    </source>
</evidence>
<comment type="caution">
    <text evidence="3">The sequence shown here is derived from an EMBL/GenBank/DDBJ whole genome shotgun (WGS) entry which is preliminary data.</text>
</comment>
<sequence length="278" mass="31103">MPDPTPIPSQTPTTSPMQNQSPAVPRNGFSRNGERYNSQREQFTKFFECFLSEQSHDLSALRDAATAVDPPDESSLRQLVSRVVSHYERYYETKEASAQRDINPMFSPTWTSTTENVFMWVGGWRPSAAFHLLHSKSGIQLEARLQEIIHGGIVKDLGDVSAAQLQALDRLQRETVRAERTISEEAAEAQEAVAAAEMVQLASSEDRAQMESQMAGKNERMRTVLESADRLRLDTMKGIIEKLEPIQAVHFLIAAAELHLAVHHYGKEKDRLVAAGVM</sequence>
<reference evidence="3 4" key="1">
    <citation type="journal article" date="2022" name="Cell">
        <title>Repeat-based holocentromeres influence genome architecture and karyotype evolution.</title>
        <authorList>
            <person name="Hofstatter P.G."/>
            <person name="Thangavel G."/>
            <person name="Lux T."/>
            <person name="Neumann P."/>
            <person name="Vondrak T."/>
            <person name="Novak P."/>
            <person name="Zhang M."/>
            <person name="Costa L."/>
            <person name="Castellani M."/>
            <person name="Scott A."/>
            <person name="Toegelov H."/>
            <person name="Fuchs J."/>
            <person name="Mata-Sucre Y."/>
            <person name="Dias Y."/>
            <person name="Vanzela A.L.L."/>
            <person name="Huettel B."/>
            <person name="Almeida C.C.S."/>
            <person name="Simkova H."/>
            <person name="Souza G."/>
            <person name="Pedrosa-Harand A."/>
            <person name="Macas J."/>
            <person name="Mayer K.F.X."/>
            <person name="Houben A."/>
            <person name="Marques A."/>
        </authorList>
    </citation>
    <scope>NUCLEOTIDE SEQUENCE [LARGE SCALE GENOMIC DNA]</scope>
    <source>
        <strain evidence="3">RhyTen1mFocal</strain>
    </source>
</reference>
<dbReference type="EMBL" id="JAMRDG010000001">
    <property type="protein sequence ID" value="KAJ3699857.1"/>
    <property type="molecule type" value="Genomic_DNA"/>
</dbReference>
<dbReference type="GO" id="GO:0006351">
    <property type="term" value="P:DNA-templated transcription"/>
    <property type="evidence" value="ECO:0007669"/>
    <property type="project" value="InterPro"/>
</dbReference>